<sequence length="183" mass="21301">MISKRSRQRVSRSSRLEAVASDENRTRIRRSSRTRKPRVTFSPSPPRQVHPKRDVKKKNAGGLKHKKAKRNIKSRRKKEKEELKEEEYEREEVDLTARNIHAPYIPMYSNDGIWEWIEDGRTALESFEATRQENVVLLSTQRDDEDSREGSRTNSSKDSVSSIEDRSTNVSSDDNESEPESRS</sequence>
<feature type="region of interest" description="Disordered" evidence="1">
    <location>
        <begin position="1"/>
        <end position="92"/>
    </location>
</feature>
<feature type="compositionally biased region" description="Acidic residues" evidence="1">
    <location>
        <begin position="173"/>
        <end position="183"/>
    </location>
</feature>
<accession>A0A8S1H837</accession>
<feature type="compositionally biased region" description="Basic residues" evidence="1">
    <location>
        <begin position="1"/>
        <end position="12"/>
    </location>
</feature>
<evidence type="ECO:0000313" key="2">
    <source>
        <dbReference type="EMBL" id="CAD6191151.1"/>
    </source>
</evidence>
<feature type="region of interest" description="Disordered" evidence="1">
    <location>
        <begin position="135"/>
        <end position="183"/>
    </location>
</feature>
<evidence type="ECO:0000256" key="1">
    <source>
        <dbReference type="SAM" id="MobiDB-lite"/>
    </source>
</evidence>
<keyword evidence="3" id="KW-1185">Reference proteome</keyword>
<gene>
    <name evidence="2" type="ORF">CAUJ_LOCUS7070</name>
</gene>
<feature type="compositionally biased region" description="Basic residues" evidence="1">
    <location>
        <begin position="27"/>
        <end position="38"/>
    </location>
</feature>
<dbReference type="AlphaFoldDB" id="A0A8S1H837"/>
<comment type="caution">
    <text evidence="2">The sequence shown here is derived from an EMBL/GenBank/DDBJ whole genome shotgun (WGS) entry which is preliminary data.</text>
</comment>
<reference evidence="2" key="1">
    <citation type="submission" date="2020-10" db="EMBL/GenBank/DDBJ databases">
        <authorList>
            <person name="Kikuchi T."/>
        </authorList>
    </citation>
    <scope>NUCLEOTIDE SEQUENCE</scope>
    <source>
        <strain evidence="2">NKZ352</strain>
    </source>
</reference>
<protein>
    <submittedName>
        <fullName evidence="2">Uncharacterized protein</fullName>
    </submittedName>
</protein>
<feature type="compositionally biased region" description="Basic residues" evidence="1">
    <location>
        <begin position="49"/>
        <end position="78"/>
    </location>
</feature>
<proteinExistence type="predicted"/>
<feature type="compositionally biased region" description="Polar residues" evidence="1">
    <location>
        <begin position="152"/>
        <end position="172"/>
    </location>
</feature>
<organism evidence="2 3">
    <name type="scientific">Caenorhabditis auriculariae</name>
    <dbReference type="NCBI Taxonomy" id="2777116"/>
    <lineage>
        <taxon>Eukaryota</taxon>
        <taxon>Metazoa</taxon>
        <taxon>Ecdysozoa</taxon>
        <taxon>Nematoda</taxon>
        <taxon>Chromadorea</taxon>
        <taxon>Rhabditida</taxon>
        <taxon>Rhabditina</taxon>
        <taxon>Rhabditomorpha</taxon>
        <taxon>Rhabditoidea</taxon>
        <taxon>Rhabditidae</taxon>
        <taxon>Peloderinae</taxon>
        <taxon>Caenorhabditis</taxon>
    </lineage>
</organism>
<dbReference type="EMBL" id="CAJGYM010000019">
    <property type="protein sequence ID" value="CAD6191151.1"/>
    <property type="molecule type" value="Genomic_DNA"/>
</dbReference>
<name>A0A8S1H837_9PELO</name>
<dbReference type="Proteomes" id="UP000835052">
    <property type="component" value="Unassembled WGS sequence"/>
</dbReference>
<evidence type="ECO:0000313" key="3">
    <source>
        <dbReference type="Proteomes" id="UP000835052"/>
    </source>
</evidence>